<feature type="compositionally biased region" description="Polar residues" evidence="2">
    <location>
        <begin position="144"/>
        <end position="163"/>
    </location>
</feature>
<dbReference type="PANTHER" id="PTHR11102:SF160">
    <property type="entry name" value="ERAD-ASSOCIATED E3 UBIQUITIN-PROTEIN LIGASE COMPONENT HRD3"/>
    <property type="match status" value="1"/>
</dbReference>
<dbReference type="Proteomes" id="UP000748756">
    <property type="component" value="Unassembled WGS sequence"/>
</dbReference>
<keyword evidence="4" id="KW-1185">Reference proteome</keyword>
<dbReference type="InterPro" id="IPR050767">
    <property type="entry name" value="Sel1_AlgK"/>
</dbReference>
<accession>A0A9P5RTK7</accession>
<sequence>MLYDNTLQNHVQEFRAVHKSYKPSTLTHVDPDDIIHINCYTDPITHMSFILWSEIEQAFEEALFVRNKINLLPYLKGADYRPLVPERIAAVPEVVLDVVVGGELVTLTKVAYPANKAKSALQNFLHIDYALKAPVLDVPPPVPSQDSQNAEGSSAQKVEVSSSKSDRQTETPPSSTNDVKALNPRAPHEVVKRQLSKLERRPQDPQGHAAAVLKAAHQGLAEPQFKVALLMTSADEFDVDEPDPATASTIVAWFRKLADQGHAQAQGGVPQDDRRALEWYHKASDQGPVEVQCKVGGFYEMGRGVVTDEIKTMGWYVKAAEQGQVDARFKVAACYEEGKGGDPVNCERTFEWYTKAGWAGHQLAQGRVDELTRQ</sequence>
<reference evidence="3" key="1">
    <citation type="journal article" date="2020" name="Fungal Divers.">
        <title>Resolving the Mortierellaceae phylogeny through synthesis of multi-gene phylogenetics and phylogenomics.</title>
        <authorList>
            <person name="Vandepol N."/>
            <person name="Liber J."/>
            <person name="Desiro A."/>
            <person name="Na H."/>
            <person name="Kennedy M."/>
            <person name="Barry K."/>
            <person name="Grigoriev I.V."/>
            <person name="Miller A.N."/>
            <person name="O'Donnell K."/>
            <person name="Stajich J.E."/>
            <person name="Bonito G."/>
        </authorList>
    </citation>
    <scope>NUCLEOTIDE SEQUENCE</scope>
    <source>
        <strain evidence="3">NRRL 6426</strain>
    </source>
</reference>
<feature type="region of interest" description="Disordered" evidence="2">
    <location>
        <begin position="138"/>
        <end position="187"/>
    </location>
</feature>
<dbReference type="SUPFAM" id="SSF81901">
    <property type="entry name" value="HCP-like"/>
    <property type="match status" value="1"/>
</dbReference>
<dbReference type="InterPro" id="IPR011990">
    <property type="entry name" value="TPR-like_helical_dom_sf"/>
</dbReference>
<name>A0A9P5RTK7_9FUNG</name>
<evidence type="ECO:0000256" key="1">
    <source>
        <dbReference type="ARBA" id="ARBA00038101"/>
    </source>
</evidence>
<evidence type="ECO:0000313" key="4">
    <source>
        <dbReference type="Proteomes" id="UP000748756"/>
    </source>
</evidence>
<dbReference type="Gene3D" id="1.25.40.10">
    <property type="entry name" value="Tetratricopeptide repeat domain"/>
    <property type="match status" value="1"/>
</dbReference>
<dbReference type="AlphaFoldDB" id="A0A9P5RTK7"/>
<dbReference type="EMBL" id="JAAAUQ010000836">
    <property type="protein sequence ID" value="KAF9147286.1"/>
    <property type="molecule type" value="Genomic_DNA"/>
</dbReference>
<comment type="similarity">
    <text evidence="1">Belongs to the sel-1 family.</text>
</comment>
<comment type="caution">
    <text evidence="3">The sequence shown here is derived from an EMBL/GenBank/DDBJ whole genome shotgun (WGS) entry which is preliminary data.</text>
</comment>
<dbReference type="Pfam" id="PF08238">
    <property type="entry name" value="Sel1"/>
    <property type="match status" value="4"/>
</dbReference>
<evidence type="ECO:0008006" key="5">
    <source>
        <dbReference type="Google" id="ProtNLM"/>
    </source>
</evidence>
<dbReference type="SMART" id="SM00671">
    <property type="entry name" value="SEL1"/>
    <property type="match status" value="3"/>
</dbReference>
<dbReference type="InterPro" id="IPR006597">
    <property type="entry name" value="Sel1-like"/>
</dbReference>
<evidence type="ECO:0000256" key="2">
    <source>
        <dbReference type="SAM" id="MobiDB-lite"/>
    </source>
</evidence>
<dbReference type="PANTHER" id="PTHR11102">
    <property type="entry name" value="SEL-1-LIKE PROTEIN"/>
    <property type="match status" value="1"/>
</dbReference>
<dbReference type="OrthoDB" id="2384430at2759"/>
<proteinExistence type="inferred from homology"/>
<organism evidence="3 4">
    <name type="scientific">Linnemannia schmuckeri</name>
    <dbReference type="NCBI Taxonomy" id="64567"/>
    <lineage>
        <taxon>Eukaryota</taxon>
        <taxon>Fungi</taxon>
        <taxon>Fungi incertae sedis</taxon>
        <taxon>Mucoromycota</taxon>
        <taxon>Mortierellomycotina</taxon>
        <taxon>Mortierellomycetes</taxon>
        <taxon>Mortierellales</taxon>
        <taxon>Mortierellaceae</taxon>
        <taxon>Linnemannia</taxon>
    </lineage>
</organism>
<gene>
    <name evidence="3" type="ORF">BG015_011103</name>
</gene>
<evidence type="ECO:0000313" key="3">
    <source>
        <dbReference type="EMBL" id="KAF9147286.1"/>
    </source>
</evidence>
<protein>
    <recommendedName>
        <fullName evidence="5">HCP-like protein</fullName>
    </recommendedName>
</protein>